<evidence type="ECO:0000313" key="2">
    <source>
        <dbReference type="EMBL" id="KAE9401624.1"/>
    </source>
</evidence>
<sequence>MPIASTSTLQHSLLKSPQIQFAICPRHFIQNILPFEDSNCVDLHSARSLTSSLILFAAEYLKTHEVTTAEFTAIWKDVPKTMKDTQARKLKKNANKTTGNPANGAGSRDNSVSGGAGAMGDSRER</sequence>
<dbReference type="Proteomes" id="UP000799118">
    <property type="component" value="Unassembled WGS sequence"/>
</dbReference>
<gene>
    <name evidence="2" type="ORF">BT96DRAFT_991974</name>
</gene>
<dbReference type="EMBL" id="ML769444">
    <property type="protein sequence ID" value="KAE9401624.1"/>
    <property type="molecule type" value="Genomic_DNA"/>
</dbReference>
<keyword evidence="3" id="KW-1185">Reference proteome</keyword>
<name>A0A6A4HXT4_9AGAR</name>
<protein>
    <submittedName>
        <fullName evidence="2">Uncharacterized protein</fullName>
    </submittedName>
</protein>
<organism evidence="2 3">
    <name type="scientific">Gymnopus androsaceus JB14</name>
    <dbReference type="NCBI Taxonomy" id="1447944"/>
    <lineage>
        <taxon>Eukaryota</taxon>
        <taxon>Fungi</taxon>
        <taxon>Dikarya</taxon>
        <taxon>Basidiomycota</taxon>
        <taxon>Agaricomycotina</taxon>
        <taxon>Agaricomycetes</taxon>
        <taxon>Agaricomycetidae</taxon>
        <taxon>Agaricales</taxon>
        <taxon>Marasmiineae</taxon>
        <taxon>Omphalotaceae</taxon>
        <taxon>Gymnopus</taxon>
    </lineage>
</organism>
<reference evidence="2" key="1">
    <citation type="journal article" date="2019" name="Environ. Microbiol.">
        <title>Fungal ecological strategies reflected in gene transcription - a case study of two litter decomposers.</title>
        <authorList>
            <person name="Barbi F."/>
            <person name="Kohler A."/>
            <person name="Barry K."/>
            <person name="Baskaran P."/>
            <person name="Daum C."/>
            <person name="Fauchery L."/>
            <person name="Ihrmark K."/>
            <person name="Kuo A."/>
            <person name="LaButti K."/>
            <person name="Lipzen A."/>
            <person name="Morin E."/>
            <person name="Grigoriev I.V."/>
            <person name="Henrissat B."/>
            <person name="Lindahl B."/>
            <person name="Martin F."/>
        </authorList>
    </citation>
    <scope>NUCLEOTIDE SEQUENCE</scope>
    <source>
        <strain evidence="2">JB14</strain>
    </source>
</reference>
<proteinExistence type="predicted"/>
<evidence type="ECO:0000256" key="1">
    <source>
        <dbReference type="SAM" id="MobiDB-lite"/>
    </source>
</evidence>
<dbReference type="AlphaFoldDB" id="A0A6A4HXT4"/>
<feature type="region of interest" description="Disordered" evidence="1">
    <location>
        <begin position="84"/>
        <end position="125"/>
    </location>
</feature>
<accession>A0A6A4HXT4</accession>
<evidence type="ECO:0000313" key="3">
    <source>
        <dbReference type="Proteomes" id="UP000799118"/>
    </source>
</evidence>